<dbReference type="PROSITE" id="PS50001">
    <property type="entry name" value="SH2"/>
    <property type="match status" value="1"/>
</dbReference>
<feature type="domain" description="SH2" evidence="15">
    <location>
        <begin position="579"/>
        <end position="674"/>
    </location>
</feature>
<evidence type="ECO:0000256" key="2">
    <source>
        <dbReference type="ARBA" id="ARBA00004496"/>
    </source>
</evidence>
<dbReference type="GO" id="GO:0005634">
    <property type="term" value="C:nucleus"/>
    <property type="evidence" value="ECO:0007669"/>
    <property type="project" value="UniProtKB-SubCell"/>
</dbReference>
<name>A0A6P8GV24_CLUHA</name>
<dbReference type="Gene3D" id="1.10.238.10">
    <property type="entry name" value="EF-hand"/>
    <property type="match status" value="1"/>
</dbReference>
<dbReference type="PANTHER" id="PTHR11801">
    <property type="entry name" value="SIGNAL TRANSDUCER AND ACTIVATOR OF TRANSCRIPTION"/>
    <property type="match status" value="1"/>
</dbReference>
<evidence type="ECO:0000256" key="14">
    <source>
        <dbReference type="RuleBase" id="RU046415"/>
    </source>
</evidence>
<evidence type="ECO:0000259" key="15">
    <source>
        <dbReference type="PROSITE" id="PS50001"/>
    </source>
</evidence>
<evidence type="ECO:0000256" key="8">
    <source>
        <dbReference type="ARBA" id="ARBA00023015"/>
    </source>
</evidence>
<keyword evidence="12 14" id="KW-0539">Nucleus</keyword>
<dbReference type="SUPFAM" id="SSF55550">
    <property type="entry name" value="SH2 domain"/>
    <property type="match status" value="1"/>
</dbReference>
<dbReference type="InterPro" id="IPR000980">
    <property type="entry name" value="SH2"/>
</dbReference>
<evidence type="ECO:0000256" key="6">
    <source>
        <dbReference type="ARBA" id="ARBA00022990"/>
    </source>
</evidence>
<dbReference type="InterPro" id="IPR001217">
    <property type="entry name" value="STAT"/>
</dbReference>
<comment type="subcellular location">
    <subcellularLocation>
        <location evidence="2 14">Cytoplasm</location>
    </subcellularLocation>
    <subcellularLocation>
        <location evidence="1 14">Nucleus</location>
    </subcellularLocation>
</comment>
<evidence type="ECO:0000256" key="4">
    <source>
        <dbReference type="ARBA" id="ARBA00022490"/>
    </source>
</evidence>
<dbReference type="InterPro" id="IPR015988">
    <property type="entry name" value="STAT_TF_CC"/>
</dbReference>
<keyword evidence="9 14" id="KW-0238">DNA-binding</keyword>
<evidence type="ECO:0000313" key="16">
    <source>
        <dbReference type="Proteomes" id="UP000515152"/>
    </source>
</evidence>
<dbReference type="GeneID" id="105913249"/>
<evidence type="ECO:0000256" key="11">
    <source>
        <dbReference type="ARBA" id="ARBA00023163"/>
    </source>
</evidence>
<accession>A0A6P8GV24</accession>
<dbReference type="OrthoDB" id="19300at2759"/>
<keyword evidence="5 14" id="KW-0597">Phosphoprotein</keyword>
<dbReference type="FunFam" id="1.10.238.10:FF:000012">
    <property type="entry name" value="Signal transducer and activator of transcription"/>
    <property type="match status" value="1"/>
</dbReference>
<dbReference type="InterPro" id="IPR036860">
    <property type="entry name" value="SH2_dom_sf"/>
</dbReference>
<keyword evidence="7 13" id="KW-0727">SH2 domain</keyword>
<dbReference type="FunFam" id="1.10.532.10:FF:000001">
    <property type="entry name" value="Signal transducer and activator of transcription"/>
    <property type="match status" value="1"/>
</dbReference>
<organism evidence="16 17">
    <name type="scientific">Clupea harengus</name>
    <name type="common">Atlantic herring</name>
    <dbReference type="NCBI Taxonomy" id="7950"/>
    <lineage>
        <taxon>Eukaryota</taxon>
        <taxon>Metazoa</taxon>
        <taxon>Chordata</taxon>
        <taxon>Craniata</taxon>
        <taxon>Vertebrata</taxon>
        <taxon>Euteleostomi</taxon>
        <taxon>Actinopterygii</taxon>
        <taxon>Neopterygii</taxon>
        <taxon>Teleostei</taxon>
        <taxon>Clupei</taxon>
        <taxon>Clupeiformes</taxon>
        <taxon>Clupeoidei</taxon>
        <taxon>Clupeidae</taxon>
        <taxon>Clupea</taxon>
    </lineage>
</organism>
<dbReference type="Gene3D" id="1.20.1050.20">
    <property type="entry name" value="STAT transcription factor, all-alpha domain"/>
    <property type="match status" value="1"/>
</dbReference>
<keyword evidence="6" id="KW-0007">Acetylation</keyword>
<evidence type="ECO:0000256" key="5">
    <source>
        <dbReference type="ARBA" id="ARBA00022553"/>
    </source>
</evidence>
<evidence type="ECO:0000256" key="3">
    <source>
        <dbReference type="ARBA" id="ARBA00005586"/>
    </source>
</evidence>
<keyword evidence="11 14" id="KW-0804">Transcription</keyword>
<protein>
    <recommendedName>
        <fullName evidence="14">Signal transducer and activator of transcription</fullName>
    </recommendedName>
</protein>
<dbReference type="InterPro" id="IPR013800">
    <property type="entry name" value="STAT_TF_alpha"/>
</dbReference>
<dbReference type="SUPFAM" id="SSF48092">
    <property type="entry name" value="Transcription factor STAT-4 N-domain"/>
    <property type="match status" value="1"/>
</dbReference>
<dbReference type="GO" id="GO:0005737">
    <property type="term" value="C:cytoplasm"/>
    <property type="evidence" value="ECO:0007669"/>
    <property type="project" value="UniProtKB-SubCell"/>
</dbReference>
<dbReference type="SUPFAM" id="SSF49417">
    <property type="entry name" value="p53-like transcription factors"/>
    <property type="match status" value="1"/>
</dbReference>
<comment type="similarity">
    <text evidence="3 14">Belongs to the transcription factor STAT family.</text>
</comment>
<reference evidence="17" key="1">
    <citation type="submission" date="2025-08" db="UniProtKB">
        <authorList>
            <consortium name="RefSeq"/>
        </authorList>
    </citation>
    <scope>IDENTIFICATION</scope>
</reference>
<evidence type="ECO:0000256" key="12">
    <source>
        <dbReference type="ARBA" id="ARBA00023242"/>
    </source>
</evidence>
<dbReference type="InterPro" id="IPR013801">
    <property type="entry name" value="STAT_TF_DNA-bd"/>
</dbReference>
<dbReference type="Pfam" id="PF02865">
    <property type="entry name" value="STAT_int"/>
    <property type="match status" value="1"/>
</dbReference>
<dbReference type="InterPro" id="IPR012345">
    <property type="entry name" value="STAT_TF_DNA-bd_N"/>
</dbReference>
<dbReference type="InterPro" id="IPR008967">
    <property type="entry name" value="p53-like_TF_DNA-bd_sf"/>
</dbReference>
<dbReference type="GO" id="GO:0003677">
    <property type="term" value="F:DNA binding"/>
    <property type="evidence" value="ECO:0007669"/>
    <property type="project" value="UniProtKB-KW"/>
</dbReference>
<dbReference type="Pfam" id="PF01017">
    <property type="entry name" value="STAT_alpha"/>
    <property type="match status" value="1"/>
</dbReference>
<dbReference type="AlphaFoldDB" id="A0A6P8GV24"/>
<keyword evidence="16" id="KW-1185">Reference proteome</keyword>
<dbReference type="FunFam" id="2.60.40.630:FF:000011">
    <property type="entry name" value="Novel protein similar to human signal transduction and activator of transcription 4 (STAT4)"/>
    <property type="match status" value="1"/>
</dbReference>
<dbReference type="RefSeq" id="XP_031439347.1">
    <property type="nucleotide sequence ID" value="XM_031583487.1"/>
</dbReference>
<dbReference type="Gene3D" id="1.10.532.10">
    <property type="entry name" value="STAT transcription factor, N-terminal domain"/>
    <property type="match status" value="1"/>
</dbReference>
<dbReference type="InterPro" id="IPR036535">
    <property type="entry name" value="STAT_N_sf"/>
</dbReference>
<keyword evidence="10 14" id="KW-0010">Activator</keyword>
<dbReference type="Pfam" id="PF00017">
    <property type="entry name" value="SH2"/>
    <property type="match status" value="1"/>
</dbReference>
<keyword evidence="8 14" id="KW-0805">Transcription regulation</keyword>
<dbReference type="Pfam" id="PF21354">
    <property type="entry name" value="STAT_linker"/>
    <property type="match status" value="1"/>
</dbReference>
<evidence type="ECO:0000256" key="13">
    <source>
        <dbReference type="PROSITE-ProRule" id="PRU00191"/>
    </source>
</evidence>
<gene>
    <name evidence="17" type="primary">LOC105913249</name>
</gene>
<dbReference type="InterPro" id="IPR048988">
    <property type="entry name" value="STAT_linker"/>
</dbReference>
<sequence>MPVNRMTQWKQIQQLDIKFLEQIDYFYDDTFPMEARQVLANWIEGQDWEAAADHESMANVLFNNLLMQLDRHCSQEPNFLLRHNLKRITHQLQMKYKSNHVQVAVIISSCLREERRIISLASIQEQGPLEKSMQNSEAFERQKNLDNRVAVIRSSVQMMDQAVKYLEDMQDDFDFRYKTLQSREAVRVSTDSVERNSQCTKQEVALLQEILNRLDFKRKEILSKMTDVIKEINDMMSTQLNLELMDWKRRQQIACIGGPVLTGMDQLQNWFTVTAQSLFQIKRQLDKLGELIHKVTYESDPIPLQRPQMEEQVKFLIYHLIKSSFVVEKQPCMPTHPQKPLIIKTQVQFTTKVRLLVKLPEVDYQLKVKTTFDKDPPPGKVNRQFFILTQNTKVMDVEESSNGCLSVEFRHLQLKEKKFNGTKGNEGPLTVTEELHSLSFEAQFCLQGMTIDLSICSLPLVVISNVSQLPAGWASVMWYNLLTDEPENMCFFSNPPRATWSQLSEVLSWQFSSFAGRGLNKEQLSMLGEKLLGQQPVHNDCQVSWSKFCKENIPGKPFSFWIWQDSILDLIKKHLLPVWIDGNIMGFVSKETERALLRERESGTFLLRFSESHLGGITFTWVEQADNGEAKFISVEPYTKNRLSALPFADIIRDYKVIADGIVPENPLKFLYPDIPKDEAFGKHYNSQQSKGKIHIFPYFPMSLIPISTLPNVTPLPCSSPEPPMSPGMFHVLSQQLSPFEMAAISSP</sequence>
<keyword evidence="4 14" id="KW-0963">Cytoplasm</keyword>
<dbReference type="KEGG" id="char:105913249"/>
<dbReference type="Gene3D" id="2.60.40.630">
    <property type="entry name" value="STAT transcription factor, DNA-binding domain"/>
    <property type="match status" value="1"/>
</dbReference>
<dbReference type="InterPro" id="IPR013799">
    <property type="entry name" value="STAT_TF_prot_interaction"/>
</dbReference>
<dbReference type="Proteomes" id="UP000515152">
    <property type="component" value="Chromosome 2"/>
</dbReference>
<dbReference type="FunFam" id="1.20.1050.20:FF:000001">
    <property type="entry name" value="Signal transducer and activator of transcription"/>
    <property type="match status" value="1"/>
</dbReference>
<dbReference type="FunFam" id="3.30.505.10:FF:000003">
    <property type="entry name" value="Signal transducer and activator of transcription"/>
    <property type="match status" value="1"/>
</dbReference>
<dbReference type="SUPFAM" id="SSF47655">
    <property type="entry name" value="STAT"/>
    <property type="match status" value="1"/>
</dbReference>
<evidence type="ECO:0000313" key="17">
    <source>
        <dbReference type="RefSeq" id="XP_031439347.1"/>
    </source>
</evidence>
<dbReference type="Gene3D" id="3.30.505.10">
    <property type="entry name" value="SH2 domain"/>
    <property type="match status" value="1"/>
</dbReference>
<evidence type="ECO:0000256" key="7">
    <source>
        <dbReference type="ARBA" id="ARBA00022999"/>
    </source>
</evidence>
<evidence type="ECO:0000256" key="9">
    <source>
        <dbReference type="ARBA" id="ARBA00023125"/>
    </source>
</evidence>
<dbReference type="GO" id="GO:0003700">
    <property type="term" value="F:DNA-binding transcription factor activity"/>
    <property type="evidence" value="ECO:0007669"/>
    <property type="project" value="InterPro"/>
</dbReference>
<evidence type="ECO:0000256" key="1">
    <source>
        <dbReference type="ARBA" id="ARBA00004123"/>
    </source>
</evidence>
<evidence type="ECO:0000256" key="10">
    <source>
        <dbReference type="ARBA" id="ARBA00023159"/>
    </source>
</evidence>
<dbReference type="SMART" id="SM00964">
    <property type="entry name" value="STAT_int"/>
    <property type="match status" value="1"/>
</dbReference>
<proteinExistence type="inferred from homology"/>
<dbReference type="GO" id="GO:0019221">
    <property type="term" value="P:cytokine-mediated signaling pathway"/>
    <property type="evidence" value="ECO:0007669"/>
    <property type="project" value="UniProtKB-ARBA"/>
</dbReference>
<dbReference type="Pfam" id="PF02864">
    <property type="entry name" value="STAT_bind"/>
    <property type="match status" value="1"/>
</dbReference>